<dbReference type="RefSeq" id="WP_085816568.1">
    <property type="nucleotide sequence ID" value="NZ_FWFU01000001.1"/>
</dbReference>
<evidence type="ECO:0000313" key="2">
    <source>
        <dbReference type="EMBL" id="SLN23911.1"/>
    </source>
</evidence>
<protein>
    <recommendedName>
        <fullName evidence="4">RND transporter</fullName>
    </recommendedName>
</protein>
<evidence type="ECO:0008006" key="4">
    <source>
        <dbReference type="Google" id="ProtNLM"/>
    </source>
</evidence>
<organism evidence="2 3">
    <name type="scientific">Roseovarius halotolerans</name>
    <dbReference type="NCBI Taxonomy" id="505353"/>
    <lineage>
        <taxon>Bacteria</taxon>
        <taxon>Pseudomonadati</taxon>
        <taxon>Pseudomonadota</taxon>
        <taxon>Alphaproteobacteria</taxon>
        <taxon>Rhodobacterales</taxon>
        <taxon>Roseobacteraceae</taxon>
        <taxon>Roseovarius</taxon>
    </lineage>
</organism>
<keyword evidence="1" id="KW-0812">Transmembrane</keyword>
<evidence type="ECO:0000313" key="3">
    <source>
        <dbReference type="Proteomes" id="UP000193207"/>
    </source>
</evidence>
<dbReference type="EMBL" id="FWFU01000001">
    <property type="protein sequence ID" value="SLN23911.1"/>
    <property type="molecule type" value="Genomic_DNA"/>
</dbReference>
<dbReference type="OrthoDB" id="1467821at2"/>
<feature type="transmembrane region" description="Helical" evidence="1">
    <location>
        <begin position="46"/>
        <end position="66"/>
    </location>
</feature>
<feature type="transmembrane region" description="Helical" evidence="1">
    <location>
        <begin position="7"/>
        <end position="26"/>
    </location>
</feature>
<name>A0A1X6YKD8_9RHOB</name>
<evidence type="ECO:0000256" key="1">
    <source>
        <dbReference type="SAM" id="Phobius"/>
    </source>
</evidence>
<gene>
    <name evidence="2" type="ORF">ROH8110_00983</name>
</gene>
<reference evidence="2 3" key="1">
    <citation type="submission" date="2017-03" db="EMBL/GenBank/DDBJ databases">
        <authorList>
            <person name="Afonso C.L."/>
            <person name="Miller P.J."/>
            <person name="Scott M.A."/>
            <person name="Spackman E."/>
            <person name="Goraichik I."/>
            <person name="Dimitrov K.M."/>
            <person name="Suarez D.L."/>
            <person name="Swayne D.E."/>
        </authorList>
    </citation>
    <scope>NUCLEOTIDE SEQUENCE [LARGE SCALE GENOMIC DNA]</scope>
    <source>
        <strain evidence="2 3">CECT 8110</strain>
    </source>
</reference>
<dbReference type="Proteomes" id="UP000193207">
    <property type="component" value="Unassembled WGS sequence"/>
</dbReference>
<dbReference type="AlphaFoldDB" id="A0A1X6YKD8"/>
<accession>A0A1X6YKD8</accession>
<sequence>MGHLLDQVSWLLVVALCATLGLSPYVPEPHVWQKLMMLRAGAPLAMIDWFDLALHGLPWILLLAKLGRAVLRRGTR</sequence>
<keyword evidence="1" id="KW-0472">Membrane</keyword>
<keyword evidence="1" id="KW-1133">Transmembrane helix</keyword>
<proteinExistence type="predicted"/>
<keyword evidence="3" id="KW-1185">Reference proteome</keyword>